<protein>
    <submittedName>
        <fullName evidence="3">Uncharacterized protein</fullName>
    </submittedName>
</protein>
<dbReference type="RefSeq" id="WP_164312166.1">
    <property type="nucleotide sequence ID" value="NZ_JAAGLU010000002.1"/>
</dbReference>
<reference evidence="3" key="1">
    <citation type="submission" date="2020-01" db="EMBL/GenBank/DDBJ databases">
        <title>Insect and environment-associated Actinomycetes.</title>
        <authorList>
            <person name="Currrie C."/>
            <person name="Chevrette M."/>
            <person name="Carlson C."/>
            <person name="Stubbendieck R."/>
            <person name="Wendt-Pienkowski E."/>
        </authorList>
    </citation>
    <scope>NUCLEOTIDE SEQUENCE</scope>
    <source>
        <strain evidence="3">SID12501</strain>
    </source>
</reference>
<feature type="region of interest" description="Disordered" evidence="1">
    <location>
        <begin position="1"/>
        <end position="29"/>
    </location>
</feature>
<name>A0A6B3BL36_9ACTN</name>
<dbReference type="EMBL" id="JAAGLU010000002">
    <property type="protein sequence ID" value="NEC84709.1"/>
    <property type="molecule type" value="Genomic_DNA"/>
</dbReference>
<feature type="compositionally biased region" description="Polar residues" evidence="1">
    <location>
        <begin position="1"/>
        <end position="12"/>
    </location>
</feature>
<sequence length="74" mass="7637">MNNHRATASHQSVPPAADKPSRGDAKSAAPTRALAFAALTLGAATALLAHHLADHTAHRARLLARTIATLSRPA</sequence>
<evidence type="ECO:0000313" key="3">
    <source>
        <dbReference type="EMBL" id="NEC84709.1"/>
    </source>
</evidence>
<keyword evidence="2" id="KW-0472">Membrane</keyword>
<feature type="transmembrane region" description="Helical" evidence="2">
    <location>
        <begin position="33"/>
        <end position="53"/>
    </location>
</feature>
<evidence type="ECO:0000256" key="2">
    <source>
        <dbReference type="SAM" id="Phobius"/>
    </source>
</evidence>
<comment type="caution">
    <text evidence="3">The sequence shown here is derived from an EMBL/GenBank/DDBJ whole genome shotgun (WGS) entry which is preliminary data.</text>
</comment>
<dbReference type="AlphaFoldDB" id="A0A6B3BL36"/>
<keyword evidence="2" id="KW-1133">Transmembrane helix</keyword>
<gene>
    <name evidence="3" type="ORF">G3I71_02245</name>
</gene>
<keyword evidence="2" id="KW-0812">Transmembrane</keyword>
<organism evidence="3">
    <name type="scientific">Streptomyces sp. SID12501</name>
    <dbReference type="NCBI Taxonomy" id="2706042"/>
    <lineage>
        <taxon>Bacteria</taxon>
        <taxon>Bacillati</taxon>
        <taxon>Actinomycetota</taxon>
        <taxon>Actinomycetes</taxon>
        <taxon>Kitasatosporales</taxon>
        <taxon>Streptomycetaceae</taxon>
        <taxon>Streptomyces</taxon>
    </lineage>
</organism>
<evidence type="ECO:0000256" key="1">
    <source>
        <dbReference type="SAM" id="MobiDB-lite"/>
    </source>
</evidence>
<accession>A0A6B3BL36</accession>
<proteinExistence type="predicted"/>